<comment type="function">
    <text evidence="3 4">Together with the chaperonin GroEL, plays an essential role in assisting protein folding. The GroEL-GroES system forms a nano-cage that allows encapsulation of the non-native substrate proteins and provides a physical environment optimized to promote and accelerate protein folding. GroES binds to the apical surface of the GroEL ring, thereby capping the opening of the GroEL channel.</text>
</comment>
<dbReference type="KEGG" id="cmx:DNC_01925"/>
<keyword evidence="3" id="KW-0963">Cytoplasm</keyword>
<dbReference type="InterPro" id="IPR011032">
    <property type="entry name" value="GroES-like_sf"/>
</dbReference>
<comment type="similarity">
    <text evidence="1 3 4">Belongs to the GroES chaperonin family.</text>
</comment>
<dbReference type="OMA" id="EDFLIMR"/>
<dbReference type="InterPro" id="IPR020818">
    <property type="entry name" value="Chaperonin_GroES"/>
</dbReference>
<dbReference type="AlphaFoldDB" id="A0A069ZU34"/>
<dbReference type="GO" id="GO:0051087">
    <property type="term" value="F:protein-folding chaperone binding"/>
    <property type="evidence" value="ECO:0007669"/>
    <property type="project" value="TreeGrafter"/>
</dbReference>
<dbReference type="GO" id="GO:0005524">
    <property type="term" value="F:ATP binding"/>
    <property type="evidence" value="ECO:0007669"/>
    <property type="project" value="InterPro"/>
</dbReference>
<evidence type="ECO:0000256" key="4">
    <source>
        <dbReference type="RuleBase" id="RU000535"/>
    </source>
</evidence>
<proteinExistence type="inferred from homology"/>
<evidence type="ECO:0000313" key="5">
    <source>
        <dbReference type="EMBL" id="AJR10465.1"/>
    </source>
</evidence>
<dbReference type="Gene3D" id="2.30.33.40">
    <property type="entry name" value="GroES chaperonin"/>
    <property type="match status" value="1"/>
</dbReference>
<dbReference type="GO" id="GO:0051082">
    <property type="term" value="F:unfolded protein binding"/>
    <property type="evidence" value="ECO:0007669"/>
    <property type="project" value="TreeGrafter"/>
</dbReference>
<dbReference type="NCBIfam" id="NF001531">
    <property type="entry name" value="PRK00364.2-2"/>
    <property type="match status" value="1"/>
</dbReference>
<dbReference type="PATRIC" id="fig|83560.10.peg.392"/>
<dbReference type="PROSITE" id="PS00681">
    <property type="entry name" value="CHAPERONINS_CPN10"/>
    <property type="match status" value="1"/>
</dbReference>
<name>A0A069ZU34_CHLMR</name>
<accession>A0A069ZU34</accession>
<dbReference type="CDD" id="cd00320">
    <property type="entry name" value="cpn10"/>
    <property type="match status" value="1"/>
</dbReference>
<sequence length="102" mass="11183">MSDQATTLKIKPLGDRILVKREEEASTARGGIILPDTAKKKQDRAEVLALGTGKKDDKGQQLPFEVQVGDIVLIDKYSGQELTVEGEEYVIVQMSEVIAVLQ</sequence>
<evidence type="ECO:0000256" key="2">
    <source>
        <dbReference type="ARBA" id="ARBA00023186"/>
    </source>
</evidence>
<dbReference type="PRINTS" id="PR00297">
    <property type="entry name" value="CHAPERONIN10"/>
</dbReference>
<dbReference type="EMBL" id="CP007217">
    <property type="protein sequence ID" value="AJR10465.1"/>
    <property type="molecule type" value="Genomic_DNA"/>
</dbReference>
<dbReference type="FunFam" id="2.30.33.40:FF:000007">
    <property type="entry name" value="10 kDa chaperonin"/>
    <property type="match status" value="1"/>
</dbReference>
<dbReference type="GeneID" id="1245739"/>
<dbReference type="PANTHER" id="PTHR10772">
    <property type="entry name" value="10 KDA HEAT SHOCK PROTEIN"/>
    <property type="match status" value="1"/>
</dbReference>
<gene>
    <name evidence="3" type="primary">groES</name>
    <name evidence="3" type="synonym">groS</name>
    <name evidence="5" type="ORF">BD36_02045</name>
</gene>
<dbReference type="GO" id="GO:0044183">
    <property type="term" value="F:protein folding chaperone"/>
    <property type="evidence" value="ECO:0007669"/>
    <property type="project" value="InterPro"/>
</dbReference>
<evidence type="ECO:0000313" key="6">
    <source>
        <dbReference type="Proteomes" id="UP000260363"/>
    </source>
</evidence>
<dbReference type="Pfam" id="PF00166">
    <property type="entry name" value="Cpn10"/>
    <property type="match status" value="1"/>
</dbReference>
<dbReference type="SMART" id="SM00883">
    <property type="entry name" value="Cpn10"/>
    <property type="match status" value="1"/>
</dbReference>
<dbReference type="Proteomes" id="UP000260363">
    <property type="component" value="Chromosome"/>
</dbReference>
<comment type="subcellular location">
    <subcellularLocation>
        <location evidence="3">Cytoplasm</location>
    </subcellularLocation>
</comment>
<organism evidence="5 6">
    <name type="scientific">Chlamydia muridarum</name>
    <dbReference type="NCBI Taxonomy" id="83560"/>
    <lineage>
        <taxon>Bacteria</taxon>
        <taxon>Pseudomonadati</taxon>
        <taxon>Chlamydiota</taxon>
        <taxon>Chlamydiia</taxon>
        <taxon>Chlamydiales</taxon>
        <taxon>Chlamydiaceae</taxon>
        <taxon>Chlamydia/Chlamydophila group</taxon>
        <taxon>Chlamydia</taxon>
    </lineage>
</organism>
<evidence type="ECO:0000256" key="1">
    <source>
        <dbReference type="ARBA" id="ARBA00006975"/>
    </source>
</evidence>
<dbReference type="NCBIfam" id="NF001533">
    <property type="entry name" value="PRK00364.2-4"/>
    <property type="match status" value="1"/>
</dbReference>
<dbReference type="GO" id="GO:0005737">
    <property type="term" value="C:cytoplasm"/>
    <property type="evidence" value="ECO:0007669"/>
    <property type="project" value="UniProtKB-SubCell"/>
</dbReference>
<reference evidence="5 6" key="1">
    <citation type="submission" date="2014-02" db="EMBL/GenBank/DDBJ databases">
        <authorList>
            <person name="Chen C."/>
            <person name="Conrad T.A."/>
            <person name="Zhou Z."/>
            <person name="Lai Z."/>
            <person name="Zhong G."/>
        </authorList>
    </citation>
    <scope>NUCLEOTIDE SEQUENCE [LARGE SCALE GENOMIC DNA]</scope>
    <source>
        <strain evidence="5 6">Nigg3-28</strain>
    </source>
</reference>
<comment type="subunit">
    <text evidence="3">Heptamer of 7 subunits arranged in a ring. Interacts with the chaperonin GroEL.</text>
</comment>
<dbReference type="InterPro" id="IPR018369">
    <property type="entry name" value="Chaprnonin_Cpn10_CS"/>
</dbReference>
<dbReference type="STRING" id="83560.NC80_01905"/>
<dbReference type="PANTHER" id="PTHR10772:SF58">
    <property type="entry name" value="CO-CHAPERONIN GROES"/>
    <property type="match status" value="1"/>
</dbReference>
<dbReference type="SMR" id="A0A069ZU34"/>
<evidence type="ECO:0000256" key="3">
    <source>
        <dbReference type="HAMAP-Rule" id="MF_00580"/>
    </source>
</evidence>
<protein>
    <recommendedName>
        <fullName evidence="3">Co-chaperonin GroES</fullName>
    </recommendedName>
    <alternativeName>
        <fullName evidence="3">10 kDa chaperonin</fullName>
    </alternativeName>
    <alternativeName>
        <fullName evidence="3">Chaperonin-10</fullName>
        <shortName evidence="3">Cpn10</shortName>
    </alternativeName>
</protein>
<dbReference type="GO" id="GO:0046872">
    <property type="term" value="F:metal ion binding"/>
    <property type="evidence" value="ECO:0007669"/>
    <property type="project" value="TreeGrafter"/>
</dbReference>
<dbReference type="KEGG" id="cmm:NC80_01905"/>
<dbReference type="HAMAP" id="MF_00580">
    <property type="entry name" value="CH10"/>
    <property type="match status" value="1"/>
</dbReference>
<keyword evidence="2 3" id="KW-0143">Chaperone</keyword>
<dbReference type="SUPFAM" id="SSF50129">
    <property type="entry name" value="GroES-like"/>
    <property type="match status" value="1"/>
</dbReference>
<dbReference type="InterPro" id="IPR037124">
    <property type="entry name" value="Chaperonin_GroES_sf"/>
</dbReference>
<dbReference type="KEGG" id="cmg:NC81_01920"/>
<dbReference type="RefSeq" id="WP_009872382.1">
    <property type="nucleotide sequence ID" value="NZ_CP007217.1"/>
</dbReference>